<evidence type="ECO:0000313" key="3">
    <source>
        <dbReference type="EMBL" id="THW05130.1"/>
    </source>
</evidence>
<keyword evidence="1" id="KW-0175">Coiled coil</keyword>
<feature type="coiled-coil region" evidence="1">
    <location>
        <begin position="344"/>
        <end position="382"/>
    </location>
</feature>
<accession>A0A4S8V4A6</accession>
<organism evidence="3 4">
    <name type="scientific">Aureobasidium pullulans</name>
    <name type="common">Black yeast</name>
    <name type="synonym">Pullularia pullulans</name>
    <dbReference type="NCBI Taxonomy" id="5580"/>
    <lineage>
        <taxon>Eukaryota</taxon>
        <taxon>Fungi</taxon>
        <taxon>Dikarya</taxon>
        <taxon>Ascomycota</taxon>
        <taxon>Pezizomycotina</taxon>
        <taxon>Dothideomycetes</taxon>
        <taxon>Dothideomycetidae</taxon>
        <taxon>Dothideales</taxon>
        <taxon>Saccotheciaceae</taxon>
        <taxon>Aureobasidium</taxon>
    </lineage>
</organism>
<proteinExistence type="predicted"/>
<feature type="region of interest" description="Disordered" evidence="2">
    <location>
        <begin position="917"/>
        <end position="978"/>
    </location>
</feature>
<protein>
    <submittedName>
        <fullName evidence="3">Uncharacterized protein</fullName>
    </submittedName>
</protein>
<comment type="caution">
    <text evidence="3">The sequence shown here is derived from an EMBL/GenBank/DDBJ whole genome shotgun (WGS) entry which is preliminary data.</text>
</comment>
<dbReference type="Proteomes" id="UP000308014">
    <property type="component" value="Unassembled WGS sequence"/>
</dbReference>
<feature type="region of interest" description="Disordered" evidence="2">
    <location>
        <begin position="848"/>
        <end position="903"/>
    </location>
</feature>
<gene>
    <name evidence="3" type="ORF">D6D24_10352</name>
</gene>
<sequence>MEQEHERQSNVLQIMMQERRDAKAHRDLTDAKFLECPTIENVQETFSKFTKKEDFDHFKKEISAKVDDSTLPHQVQVVEKVCEGLATKDSVTSLGQTVSRLSGKLEDSTIGVQITALDGRVTSTEDKILDVQKQLARITDIGDQVKNSASKQDLDVITSTAKDQDNRITNLQEQLKDPSVNNRLSSAEENILAVQGRLKDPAVSNQLASVERQVSQLEANVKNSTTKQQFADIQKDLNLFVKKSVAVKDYEALTNAFRGLESQLNSLVFVESVSVLEFGELQTSLRELQTTITGLVTGEALGNVEENLLKRQRNLVRLFKILTKTQDEASRTQAEKDQKDMQKFKDLETRMNALELARKEDLEKYNSKISTINESVASLEQTIAAQALLIKDTTAEVSVSTKAISSFESLSASINVSADRQTQQKNGIEEIKKTLTNVESRLSLVDSVPLAMQILTGKQSSLSKDVEGMRAKVGHVESSLKTLDSVPLEMQILTRNQTSISEDVEGVRVRVGLVESAMTPLKLLPADLESYSLTVQNTTLKLENVLSVFEGLNVRVDLVKDVPKMLETMSRNQDMYKTQIQQAGTYVKDNTSELKRVLSTVEGLNVRVDLVKDVPKMLETMSRNQDMYKTQIQHAETEAENNKSDLKDVLSLVEGLKDGAELVKDLPKAQETLSRNHVETKTTLQGLEKDVKALRLAAATSFTNMQAAGKDLTHCVEKQTEHTNLLEGVISNMSRWVKELDGVCSQTEEGFKFAQKQTDRKASIEDLKMTKARMDSLEATFQSVLSFAPEAKTHIRIHKDIPKEVVELTARLDELDMKVEGFSMVAENLTVVETTVQSHGEILNALAEPSDDTFGDNTEAQDNQSFSGESITDDVNFDGGNSAPFQDSMSDADPDYPVQHGYEDEPDQHELLEDEDISPISDDDSEGTAPSDGSRQHSNVRKRPSSTPPAEEPPARRPREGLKVWVDEDGDLATNAGGDETWDTMLEIWESHVKYFKGKSVNWLSVNTKDRCLRSMLMKRSHNWTTKEPGSYACKGCSNENNICVVQSLGNLVVLPLPPQAVADSSGILGRFVAKEKLISRKLLEKDVWTTKT</sequence>
<evidence type="ECO:0000256" key="2">
    <source>
        <dbReference type="SAM" id="MobiDB-lite"/>
    </source>
</evidence>
<evidence type="ECO:0000313" key="4">
    <source>
        <dbReference type="Proteomes" id="UP000308014"/>
    </source>
</evidence>
<dbReference type="AlphaFoldDB" id="A0A4S8V4A6"/>
<feature type="compositionally biased region" description="Acidic residues" evidence="2">
    <location>
        <begin position="917"/>
        <end position="926"/>
    </location>
</feature>
<name>A0A4S8V4A6_AURPU</name>
<feature type="compositionally biased region" description="Basic and acidic residues" evidence="2">
    <location>
        <begin position="953"/>
        <end position="966"/>
    </location>
</feature>
<reference evidence="3 4" key="1">
    <citation type="submission" date="2018-10" db="EMBL/GenBank/DDBJ databases">
        <title>Fifty Aureobasidium pullulans genomes reveal a recombining polyextremotolerant generalist.</title>
        <authorList>
            <person name="Gostincar C."/>
            <person name="Turk M."/>
            <person name="Zajc J."/>
            <person name="Gunde-Cimerman N."/>
        </authorList>
    </citation>
    <scope>NUCLEOTIDE SEQUENCE [LARGE SCALE GENOMIC DNA]</scope>
    <source>
        <strain evidence="3 4">EXF-11318</strain>
    </source>
</reference>
<dbReference type="EMBL" id="QZAJ01000892">
    <property type="protein sequence ID" value="THW05130.1"/>
    <property type="molecule type" value="Genomic_DNA"/>
</dbReference>
<feature type="compositionally biased region" description="Polar residues" evidence="2">
    <location>
        <begin position="855"/>
        <end position="870"/>
    </location>
</feature>
<evidence type="ECO:0000256" key="1">
    <source>
        <dbReference type="SAM" id="Coils"/>
    </source>
</evidence>